<dbReference type="PANTHER" id="PTHR38340">
    <property type="entry name" value="S-LAYER PROTEIN"/>
    <property type="match status" value="1"/>
</dbReference>
<evidence type="ECO:0000256" key="2">
    <source>
        <dbReference type="ARBA" id="ARBA00022525"/>
    </source>
</evidence>
<evidence type="ECO:0000313" key="5">
    <source>
        <dbReference type="Proteomes" id="UP000630887"/>
    </source>
</evidence>
<dbReference type="SUPFAM" id="SSF51120">
    <property type="entry name" value="beta-Roll"/>
    <property type="match status" value="1"/>
</dbReference>
<dbReference type="InterPro" id="IPR001343">
    <property type="entry name" value="Hemolysn_Ca-bd"/>
</dbReference>
<dbReference type="PANTHER" id="PTHR38340:SF1">
    <property type="entry name" value="S-LAYER PROTEIN"/>
    <property type="match status" value="1"/>
</dbReference>
<dbReference type="InterPro" id="IPR050557">
    <property type="entry name" value="RTX_toxin/Mannuronan_C5-epim"/>
</dbReference>
<dbReference type="InterPro" id="IPR011049">
    <property type="entry name" value="Serralysin-like_metalloprot_C"/>
</dbReference>
<dbReference type="EMBL" id="BONI01000005">
    <property type="protein sequence ID" value="GIG04045.1"/>
    <property type="molecule type" value="Genomic_DNA"/>
</dbReference>
<organism evidence="4 5">
    <name type="scientific">Catellatospora coxensis</name>
    <dbReference type="NCBI Taxonomy" id="310354"/>
    <lineage>
        <taxon>Bacteria</taxon>
        <taxon>Bacillati</taxon>
        <taxon>Actinomycetota</taxon>
        <taxon>Actinomycetes</taxon>
        <taxon>Micromonosporales</taxon>
        <taxon>Micromonosporaceae</taxon>
        <taxon>Catellatospora</taxon>
    </lineage>
</organism>
<feature type="chain" id="PRO_5035178479" description="Hemolysin type calcium-binding protein" evidence="3">
    <location>
        <begin position="27"/>
        <end position="288"/>
    </location>
</feature>
<name>A0A8J3KXX1_9ACTN</name>
<accession>A0A8J3KXX1</accession>
<dbReference type="GO" id="GO:0005576">
    <property type="term" value="C:extracellular region"/>
    <property type="evidence" value="ECO:0007669"/>
    <property type="project" value="UniProtKB-SubCell"/>
</dbReference>
<keyword evidence="3" id="KW-0732">Signal</keyword>
<dbReference type="Gene3D" id="2.150.10.10">
    <property type="entry name" value="Serralysin-like metalloprotease, C-terminal"/>
    <property type="match status" value="2"/>
</dbReference>
<feature type="signal peptide" evidence="3">
    <location>
        <begin position="1"/>
        <end position="26"/>
    </location>
</feature>
<dbReference type="PRINTS" id="PR00313">
    <property type="entry name" value="CABNDNGRPT"/>
</dbReference>
<keyword evidence="2" id="KW-0964">Secreted</keyword>
<evidence type="ECO:0008006" key="6">
    <source>
        <dbReference type="Google" id="ProtNLM"/>
    </source>
</evidence>
<evidence type="ECO:0000256" key="3">
    <source>
        <dbReference type="SAM" id="SignalP"/>
    </source>
</evidence>
<sequence length="288" mass="27941">MRIARTALAVAVAALSLAAVQAPAHAVALCNEKPVTHLGTAEADVIVGTPGDDVILALAGDDTISGLGGNDVICAGEGNDTVYGESAALDAAAAGGNDTVFAGPGDDIVVGDFGAAEFPTVVGGVGWNDYLYGGDGADTLYGDAIDVSVTALATGAAFAADGVFGGPGADTVYGDARNLTIDVAGALGVEAAGNNLSGGDDNDTIYGNFDTVTTAGTVAGTGWRDTINAGPGDDTVHADAKTGNDKLTAAGDLAFTDLVNGGVGTDSADAGPGIDICANTETPTNCEA</sequence>
<protein>
    <recommendedName>
        <fullName evidence="6">Hemolysin type calcium-binding protein</fullName>
    </recommendedName>
</protein>
<gene>
    <name evidence="4" type="ORF">Cco03nite_07450</name>
</gene>
<evidence type="ECO:0000256" key="1">
    <source>
        <dbReference type="ARBA" id="ARBA00004613"/>
    </source>
</evidence>
<dbReference type="AlphaFoldDB" id="A0A8J3KXX1"/>
<comment type="subcellular location">
    <subcellularLocation>
        <location evidence="1">Secreted</location>
    </subcellularLocation>
</comment>
<dbReference type="Pfam" id="PF00353">
    <property type="entry name" value="HemolysinCabind"/>
    <property type="match status" value="6"/>
</dbReference>
<comment type="caution">
    <text evidence="4">The sequence shown here is derived from an EMBL/GenBank/DDBJ whole genome shotgun (WGS) entry which is preliminary data.</text>
</comment>
<dbReference type="RefSeq" id="WP_203688511.1">
    <property type="nucleotide sequence ID" value="NZ_BAAALC010000011.1"/>
</dbReference>
<proteinExistence type="predicted"/>
<keyword evidence="5" id="KW-1185">Reference proteome</keyword>
<dbReference type="GO" id="GO:0005509">
    <property type="term" value="F:calcium ion binding"/>
    <property type="evidence" value="ECO:0007669"/>
    <property type="project" value="InterPro"/>
</dbReference>
<reference evidence="4 5" key="1">
    <citation type="submission" date="2021-01" db="EMBL/GenBank/DDBJ databases">
        <title>Whole genome shotgun sequence of Catellatospora coxensis NBRC 107359.</title>
        <authorList>
            <person name="Komaki H."/>
            <person name="Tamura T."/>
        </authorList>
    </citation>
    <scope>NUCLEOTIDE SEQUENCE [LARGE SCALE GENOMIC DNA]</scope>
    <source>
        <strain evidence="4 5">NBRC 107359</strain>
    </source>
</reference>
<evidence type="ECO:0000313" key="4">
    <source>
        <dbReference type="EMBL" id="GIG04045.1"/>
    </source>
</evidence>
<dbReference type="Proteomes" id="UP000630887">
    <property type="component" value="Unassembled WGS sequence"/>
</dbReference>